<dbReference type="Proteomes" id="UP001171751">
    <property type="component" value="Unassembled WGS sequence"/>
</dbReference>
<dbReference type="EMBL" id="JAUNQW010000024">
    <property type="protein sequence ID" value="MDO5457746.1"/>
    <property type="molecule type" value="Genomic_DNA"/>
</dbReference>
<dbReference type="Pfam" id="PF11823">
    <property type="entry name" value="Se_S_carrier"/>
    <property type="match status" value="1"/>
</dbReference>
<sequence>MSVQHLILFEDVTKGTALFKLLSQQGFECKVSFSPPEVEKACGIAIEYFNLEDKEDIIKIADTNSIEIKQFYEYKK</sequence>
<reference evidence="2" key="1">
    <citation type="submission" date="2023-07" db="EMBL/GenBank/DDBJ databases">
        <title>Between Cages and Wild: Unraveling the Impact of Captivity on Animal Microbiomes and Antimicrobial Resistance.</title>
        <authorList>
            <person name="Schmartz G.P."/>
            <person name="Rehner J."/>
            <person name="Schuff M.J."/>
            <person name="Becker S.L."/>
            <person name="Kravczyk M."/>
            <person name="Gurevich A."/>
            <person name="Francke R."/>
            <person name="Mueller R."/>
            <person name="Keller V."/>
            <person name="Keller A."/>
        </authorList>
    </citation>
    <scope>NUCLEOTIDE SEQUENCE</scope>
    <source>
        <strain evidence="2">S39M_St_73</strain>
    </source>
</reference>
<protein>
    <submittedName>
        <fullName evidence="2">DUF3343 domain-containing protein</fullName>
    </submittedName>
</protein>
<evidence type="ECO:0000259" key="1">
    <source>
        <dbReference type="Pfam" id="PF11823"/>
    </source>
</evidence>
<dbReference type="InterPro" id="IPR021778">
    <property type="entry name" value="Se/S_carrier-like"/>
</dbReference>
<gene>
    <name evidence="2" type="ORF">Q4F26_05295</name>
</gene>
<dbReference type="AlphaFoldDB" id="A0AA43UD49"/>
<feature type="domain" description="Putative Se/S carrier protein-like" evidence="1">
    <location>
        <begin position="5"/>
        <end position="73"/>
    </location>
</feature>
<proteinExistence type="predicted"/>
<organism evidence="2 3">
    <name type="scientific">Atopococcus tabaci</name>
    <dbReference type="NCBI Taxonomy" id="269774"/>
    <lineage>
        <taxon>Bacteria</taxon>
        <taxon>Bacillati</taxon>
        <taxon>Bacillota</taxon>
        <taxon>Bacilli</taxon>
        <taxon>Lactobacillales</taxon>
        <taxon>Carnobacteriaceae</taxon>
        <taxon>Atopococcus</taxon>
    </lineage>
</organism>
<keyword evidence="3" id="KW-1185">Reference proteome</keyword>
<evidence type="ECO:0000313" key="3">
    <source>
        <dbReference type="Proteomes" id="UP001171751"/>
    </source>
</evidence>
<evidence type="ECO:0000313" key="2">
    <source>
        <dbReference type="EMBL" id="MDO5457746.1"/>
    </source>
</evidence>
<name>A0AA43UD49_9LACT</name>
<accession>A0AA43UD49</accession>
<comment type="caution">
    <text evidence="2">The sequence shown here is derived from an EMBL/GenBank/DDBJ whole genome shotgun (WGS) entry which is preliminary data.</text>
</comment>